<evidence type="ECO:0000313" key="11">
    <source>
        <dbReference type="EMBL" id="CDX39157.1"/>
    </source>
</evidence>
<dbReference type="InterPro" id="IPR002656">
    <property type="entry name" value="Acyl_transf_3_dom"/>
</dbReference>
<dbReference type="GO" id="GO:0009103">
    <property type="term" value="P:lipopolysaccharide biosynthetic process"/>
    <property type="evidence" value="ECO:0007669"/>
    <property type="project" value="TreeGrafter"/>
</dbReference>
<evidence type="ECO:0000256" key="4">
    <source>
        <dbReference type="ARBA" id="ARBA00022692"/>
    </source>
</evidence>
<feature type="domain" description="Acyltransferase 3" evidence="9">
    <location>
        <begin position="19"/>
        <end position="347"/>
    </location>
</feature>
<keyword evidence="7 11" id="KW-0012">Acyltransferase</keyword>
<reference evidence="11 12" key="1">
    <citation type="submission" date="2014-08" db="EMBL/GenBank/DDBJ databases">
        <authorList>
            <person name="Moulin Lionel"/>
        </authorList>
    </citation>
    <scope>NUCLEOTIDE SEQUENCE [LARGE SCALE GENOMIC DNA]</scope>
</reference>
<evidence type="ECO:0000313" key="12">
    <source>
        <dbReference type="Proteomes" id="UP000046373"/>
    </source>
</evidence>
<dbReference type="InterPro" id="IPR050879">
    <property type="entry name" value="Acyltransferase_3"/>
</dbReference>
<dbReference type="Gene3D" id="3.40.50.1110">
    <property type="entry name" value="SGNH hydrolase"/>
    <property type="match status" value="1"/>
</dbReference>
<evidence type="ECO:0000256" key="2">
    <source>
        <dbReference type="ARBA" id="ARBA00022475"/>
    </source>
</evidence>
<dbReference type="SUPFAM" id="SSF52266">
    <property type="entry name" value="SGNH hydrolase"/>
    <property type="match status" value="1"/>
</dbReference>
<protein>
    <submittedName>
        <fullName evidence="11">Acyltransferase 3</fullName>
    </submittedName>
</protein>
<dbReference type="AlphaFoldDB" id="A0A090FBX1"/>
<organism evidence="11 12">
    <name type="scientific">Mesorhizobium plurifarium</name>
    <dbReference type="NCBI Taxonomy" id="69974"/>
    <lineage>
        <taxon>Bacteria</taxon>
        <taxon>Pseudomonadati</taxon>
        <taxon>Pseudomonadota</taxon>
        <taxon>Alphaproteobacteria</taxon>
        <taxon>Hyphomicrobiales</taxon>
        <taxon>Phyllobacteriaceae</taxon>
        <taxon>Mesorhizobium</taxon>
    </lineage>
</organism>
<keyword evidence="5 8" id="KW-1133">Transmembrane helix</keyword>
<dbReference type="PANTHER" id="PTHR23028">
    <property type="entry name" value="ACETYLTRANSFERASE"/>
    <property type="match status" value="1"/>
</dbReference>
<dbReference type="Pfam" id="PF19040">
    <property type="entry name" value="SGNH"/>
    <property type="match status" value="1"/>
</dbReference>
<evidence type="ECO:0000259" key="10">
    <source>
        <dbReference type="Pfam" id="PF19040"/>
    </source>
</evidence>
<feature type="transmembrane region" description="Helical" evidence="8">
    <location>
        <begin position="267"/>
        <end position="286"/>
    </location>
</feature>
<evidence type="ECO:0000256" key="8">
    <source>
        <dbReference type="SAM" id="Phobius"/>
    </source>
</evidence>
<feature type="transmembrane region" description="Helical" evidence="8">
    <location>
        <begin position="86"/>
        <end position="105"/>
    </location>
</feature>
<feature type="transmembrane region" description="Helical" evidence="8">
    <location>
        <begin position="21"/>
        <end position="40"/>
    </location>
</feature>
<proteinExistence type="predicted"/>
<gene>
    <name evidence="11" type="ORF">MPLDJ20_250002</name>
</gene>
<evidence type="ECO:0000259" key="9">
    <source>
        <dbReference type="Pfam" id="PF01757"/>
    </source>
</evidence>
<feature type="transmembrane region" description="Helical" evidence="8">
    <location>
        <begin position="185"/>
        <end position="202"/>
    </location>
</feature>
<dbReference type="GO" id="GO:0005886">
    <property type="term" value="C:plasma membrane"/>
    <property type="evidence" value="ECO:0007669"/>
    <property type="project" value="UniProtKB-SubCell"/>
</dbReference>
<feature type="transmembrane region" description="Helical" evidence="8">
    <location>
        <begin position="243"/>
        <end position="261"/>
    </location>
</feature>
<evidence type="ECO:0000256" key="6">
    <source>
        <dbReference type="ARBA" id="ARBA00023136"/>
    </source>
</evidence>
<keyword evidence="4 8" id="KW-0812">Transmembrane</keyword>
<evidence type="ECO:0000256" key="3">
    <source>
        <dbReference type="ARBA" id="ARBA00022679"/>
    </source>
</evidence>
<keyword evidence="6 8" id="KW-0472">Membrane</keyword>
<dbReference type="GO" id="GO:0016747">
    <property type="term" value="F:acyltransferase activity, transferring groups other than amino-acyl groups"/>
    <property type="evidence" value="ECO:0007669"/>
    <property type="project" value="InterPro"/>
</dbReference>
<comment type="subcellular location">
    <subcellularLocation>
        <location evidence="1">Cell membrane</location>
        <topology evidence="1">Multi-pass membrane protein</topology>
    </subcellularLocation>
</comment>
<evidence type="ECO:0000256" key="7">
    <source>
        <dbReference type="ARBA" id="ARBA00023315"/>
    </source>
</evidence>
<feature type="transmembrane region" description="Helical" evidence="8">
    <location>
        <begin position="362"/>
        <end position="387"/>
    </location>
</feature>
<feature type="transmembrane region" description="Helical" evidence="8">
    <location>
        <begin position="329"/>
        <end position="350"/>
    </location>
</feature>
<keyword evidence="3 11" id="KW-0808">Transferase</keyword>
<dbReference type="InterPro" id="IPR043968">
    <property type="entry name" value="SGNH"/>
</dbReference>
<dbReference type="Pfam" id="PF01757">
    <property type="entry name" value="Acyl_transf_3"/>
    <property type="match status" value="1"/>
</dbReference>
<feature type="transmembrane region" description="Helical" evidence="8">
    <location>
        <begin position="157"/>
        <end position="173"/>
    </location>
</feature>
<evidence type="ECO:0000256" key="5">
    <source>
        <dbReference type="ARBA" id="ARBA00022989"/>
    </source>
</evidence>
<feature type="transmembrane region" description="Helical" evidence="8">
    <location>
        <begin position="208"/>
        <end position="231"/>
    </location>
</feature>
<feature type="transmembrane region" description="Helical" evidence="8">
    <location>
        <begin position="46"/>
        <end position="65"/>
    </location>
</feature>
<dbReference type="InterPro" id="IPR036514">
    <property type="entry name" value="SGNH_hydro_sf"/>
</dbReference>
<keyword evidence="2" id="KW-1003">Cell membrane</keyword>
<accession>A0A090FBX1</accession>
<dbReference type="PANTHER" id="PTHR23028:SF53">
    <property type="entry name" value="ACYL_TRANSF_3 DOMAIN-CONTAINING PROTEIN"/>
    <property type="match status" value="1"/>
</dbReference>
<sequence>MRDRLALRDDIAPGGFRPEIQGLRGLAVAFVVIFHIWPAALPGGYVGVDIFFVISGFLITGLLTRMALSENGISLVGFYTRRVRRLLPAAIVALLVTLVGTLLFVSDAWWEETARQVIASALYVQNWRLAEQAVDYLGAEDAPSPVQHFWSLSIEEQFYIVWPVLMIAALWWARRRGHSPVQMLTFVLGVVLAGSLAASVALTRSDPAWAYFVTFTRVWELALGGLLALTLDRFQPNGRARTAMAVAGMLAALTSAVLFSRSTDFPGSKALLPTLGAALVIAAGRVRVGGFRGLDIAALRYAGDRSYSIYLWHWPLIIFYVAQRGSIGLIDGVLLIIATLAVSDLSYRFVEQPYRHSRSSLAWRPLIDGTAAIGVCVAMAGGLVYAVDRQPIDTSQIGTPNYPGPAALLANAVVPQGVKLLPPLSKIGSDVPVIYTLKCHQEQKGIDATGCQLGDPTGTRTIVVMGDSHAAQWVPAVDKIAKDRKWKLVTFTKAACPVTRVTILDDGKPYEQCALWREKVLAEIAKLKPDLVITSQSNYTGVARDAMIEGLRSVWSEITNQGVRVVAIRNTPFSLFDPRNCLRTDPGKCVNPRSEVERENIYALAARSVAGVSVVDMNDALCGKDSCPAVVGNIVVLRDNHHLTATYALALAPYLAKAAGL</sequence>
<dbReference type="Proteomes" id="UP000046373">
    <property type="component" value="Unassembled WGS sequence"/>
</dbReference>
<feature type="domain" description="SGNH" evidence="10">
    <location>
        <begin position="438"/>
        <end position="656"/>
    </location>
</feature>
<name>A0A090FBX1_MESPL</name>
<dbReference type="GO" id="GO:0016788">
    <property type="term" value="F:hydrolase activity, acting on ester bonds"/>
    <property type="evidence" value="ECO:0007669"/>
    <property type="project" value="UniProtKB-ARBA"/>
</dbReference>
<evidence type="ECO:0000256" key="1">
    <source>
        <dbReference type="ARBA" id="ARBA00004651"/>
    </source>
</evidence>
<dbReference type="EMBL" id="CCNB01000018">
    <property type="protein sequence ID" value="CDX39157.1"/>
    <property type="molecule type" value="Genomic_DNA"/>
</dbReference>